<evidence type="ECO:0000313" key="3">
    <source>
        <dbReference type="Proteomes" id="UP000018896"/>
    </source>
</evidence>
<gene>
    <name evidence="2" type="ORF">JCM9157_3200</name>
</gene>
<feature type="compositionally biased region" description="Basic and acidic residues" evidence="1">
    <location>
        <begin position="78"/>
        <end position="112"/>
    </location>
</feature>
<keyword evidence="3" id="KW-1185">Reference proteome</keyword>
<sequence>MMPTLLATISLLLHGITFLWIMTLLQKQSANHNQDLPKIKNEIEDLLIAYTAEMKEQNEKLIVELERRNEKSIKEVRLQQQKDRLKSVENKNDSEQEQHKQINEEEVADRTVSKPSARKSTNYEEYQPPEIESEDIQAGYEQSDTAKVIALSKQGESLENIAKKLGLGKGEVELMLKFYR</sequence>
<dbReference type="InterPro" id="IPR046118">
    <property type="entry name" value="DUF6115"/>
</dbReference>
<name>W4QV87_HALA3</name>
<feature type="region of interest" description="Disordered" evidence="1">
    <location>
        <begin position="78"/>
        <end position="133"/>
    </location>
</feature>
<protein>
    <recommendedName>
        <fullName evidence="4">Swarming motility protein SwrB</fullName>
    </recommendedName>
</protein>
<dbReference type="STRING" id="1236973.JCM9157_3200"/>
<evidence type="ECO:0008006" key="4">
    <source>
        <dbReference type="Google" id="ProtNLM"/>
    </source>
</evidence>
<dbReference type="EMBL" id="BAUV01000027">
    <property type="protein sequence ID" value="GAE36055.1"/>
    <property type="molecule type" value="Genomic_DNA"/>
</dbReference>
<dbReference type="eggNOG" id="ENOG5032ZAF">
    <property type="taxonomic scope" value="Bacteria"/>
</dbReference>
<evidence type="ECO:0000256" key="1">
    <source>
        <dbReference type="SAM" id="MobiDB-lite"/>
    </source>
</evidence>
<organism evidence="2 3">
    <name type="scientific">Halalkalibacter akibai (strain ATCC 43226 / DSM 21942 / CIP 109018 / JCM 9157 / 1139)</name>
    <name type="common">Bacillus akibai</name>
    <dbReference type="NCBI Taxonomy" id="1236973"/>
    <lineage>
        <taxon>Bacteria</taxon>
        <taxon>Bacillati</taxon>
        <taxon>Bacillota</taxon>
        <taxon>Bacilli</taxon>
        <taxon>Bacillales</taxon>
        <taxon>Bacillaceae</taxon>
        <taxon>Halalkalibacter</taxon>
    </lineage>
</organism>
<dbReference type="Pfam" id="PF19610">
    <property type="entry name" value="DUF6115"/>
    <property type="match status" value="1"/>
</dbReference>
<accession>W4QV87</accession>
<proteinExistence type="predicted"/>
<dbReference type="AlphaFoldDB" id="W4QV87"/>
<dbReference type="Proteomes" id="UP000018896">
    <property type="component" value="Unassembled WGS sequence"/>
</dbReference>
<evidence type="ECO:0000313" key="2">
    <source>
        <dbReference type="EMBL" id="GAE36055.1"/>
    </source>
</evidence>
<reference evidence="2 3" key="1">
    <citation type="journal article" date="2014" name="Genome Announc.">
        <title>Draft Genome Sequences of Three Alkaliphilic Bacillus Strains, Bacillus wakoensis JCM 9140T, Bacillus akibai JCM 9157T, and Bacillus hemicellulosilyticus JCM 9152T.</title>
        <authorList>
            <person name="Yuki M."/>
            <person name="Oshima K."/>
            <person name="Suda W."/>
            <person name="Oshida Y."/>
            <person name="Kitamura K."/>
            <person name="Iida T."/>
            <person name="Hattori M."/>
            <person name="Ohkuma M."/>
        </authorList>
    </citation>
    <scope>NUCLEOTIDE SEQUENCE [LARGE SCALE GENOMIC DNA]</scope>
    <source>
        <strain evidence="2 3">JCM 9157</strain>
    </source>
</reference>
<comment type="caution">
    <text evidence="2">The sequence shown here is derived from an EMBL/GenBank/DDBJ whole genome shotgun (WGS) entry which is preliminary data.</text>
</comment>